<dbReference type="SMART" id="SM00724">
    <property type="entry name" value="TLC"/>
    <property type="match status" value="1"/>
</dbReference>
<feature type="transmembrane region" description="Helical" evidence="11">
    <location>
        <begin position="229"/>
        <end position="251"/>
    </location>
</feature>
<organism evidence="13 14">
    <name type="scientific">Naumovozyma castellii</name>
    <name type="common">Yeast</name>
    <name type="synonym">Saccharomyces castellii</name>
    <dbReference type="NCBI Taxonomy" id="27288"/>
    <lineage>
        <taxon>Eukaryota</taxon>
        <taxon>Fungi</taxon>
        <taxon>Dikarya</taxon>
        <taxon>Ascomycota</taxon>
        <taxon>Saccharomycotina</taxon>
        <taxon>Saccharomycetes</taxon>
        <taxon>Saccharomycetales</taxon>
        <taxon>Saccharomycetaceae</taxon>
        <taxon>Naumovozyma</taxon>
    </lineage>
</organism>
<keyword evidence="3" id="KW-0808">Transferase</keyword>
<dbReference type="GO" id="GO:0050291">
    <property type="term" value="F:sphingosine N-acyltransferase activity"/>
    <property type="evidence" value="ECO:0007669"/>
    <property type="project" value="InterPro"/>
</dbReference>
<comment type="similarity">
    <text evidence="2">Belongs to the sphingosine N-acyltransferase family.</text>
</comment>
<feature type="region of interest" description="Disordered" evidence="10">
    <location>
        <begin position="1"/>
        <end position="36"/>
    </location>
</feature>
<dbReference type="RefSeq" id="XP_003673451.1">
    <property type="nucleotide sequence ID" value="XM_003673403.1"/>
</dbReference>
<dbReference type="KEGG" id="ncs:NCAS_0A05070"/>
<evidence type="ECO:0000256" key="2">
    <source>
        <dbReference type="ARBA" id="ARBA00009808"/>
    </source>
</evidence>
<reference evidence="13 14" key="1">
    <citation type="journal article" date="2011" name="Proc. Natl. Acad. Sci. U.S.A.">
        <title>Evolutionary erosion of yeast sex chromosomes by mating-type switching accidents.</title>
        <authorList>
            <person name="Gordon J.L."/>
            <person name="Armisen D."/>
            <person name="Proux-Wera E."/>
            <person name="Oheigeartaigh S.S."/>
            <person name="Byrne K.P."/>
            <person name="Wolfe K.H."/>
        </authorList>
    </citation>
    <scope>NUCLEOTIDE SEQUENCE [LARGE SCALE GENOMIC DNA]</scope>
    <source>
        <strain evidence="14">ATCC 76901 / BCRC 22586 / CBS 4309 / NBRC 1992 / NRRL Y-12630</strain>
    </source>
</reference>
<feature type="transmembrane region" description="Helical" evidence="11">
    <location>
        <begin position="187"/>
        <end position="209"/>
    </location>
</feature>
<keyword evidence="7 9" id="KW-0472">Membrane</keyword>
<evidence type="ECO:0000256" key="11">
    <source>
        <dbReference type="SAM" id="Phobius"/>
    </source>
</evidence>
<feature type="transmembrane region" description="Helical" evidence="11">
    <location>
        <begin position="313"/>
        <end position="332"/>
    </location>
</feature>
<name>G0V6H2_NAUCA</name>
<protein>
    <recommendedName>
        <fullName evidence="12">TLC domain-containing protein</fullName>
    </recommendedName>
</protein>
<dbReference type="GeneID" id="96900549"/>
<gene>
    <name evidence="13" type="primary">NCAS0A05070</name>
    <name evidence="13" type="ordered locus">NCAS_0A05070</name>
</gene>
<feature type="transmembrane region" description="Helical" evidence="11">
    <location>
        <begin position="362"/>
        <end position="387"/>
    </location>
</feature>
<keyword evidence="4 9" id="KW-0812">Transmembrane</keyword>
<keyword evidence="8" id="KW-0325">Glycoprotein</keyword>
<evidence type="ECO:0000313" key="14">
    <source>
        <dbReference type="Proteomes" id="UP000001640"/>
    </source>
</evidence>
<feature type="compositionally biased region" description="Pro residues" evidence="10">
    <location>
        <begin position="1"/>
        <end position="12"/>
    </location>
</feature>
<dbReference type="GO" id="GO:0046513">
    <property type="term" value="P:ceramide biosynthetic process"/>
    <property type="evidence" value="ECO:0007669"/>
    <property type="project" value="InterPro"/>
</dbReference>
<evidence type="ECO:0000256" key="8">
    <source>
        <dbReference type="ARBA" id="ARBA00023180"/>
    </source>
</evidence>
<proteinExistence type="inferred from homology"/>
<feature type="region of interest" description="Disordered" evidence="10">
    <location>
        <begin position="406"/>
        <end position="425"/>
    </location>
</feature>
<feature type="compositionally biased region" description="Low complexity" evidence="10">
    <location>
        <begin position="13"/>
        <end position="25"/>
    </location>
</feature>
<evidence type="ECO:0000256" key="1">
    <source>
        <dbReference type="ARBA" id="ARBA00004477"/>
    </source>
</evidence>
<evidence type="ECO:0000313" key="13">
    <source>
        <dbReference type="EMBL" id="CCC67065.1"/>
    </source>
</evidence>
<dbReference type="PANTHER" id="PTHR12560">
    <property type="entry name" value="LONGEVITY ASSURANCE FACTOR 1 LAG1"/>
    <property type="match status" value="1"/>
</dbReference>
<sequence>MSDPSPSLPPLRPMTSSSKLSVRTAAKTRARRTSSVGRIDLGDTVSGLGTMFETKESKAASMKRMHELTQASRNDKDLIKKFWLSFREMNYRHTWITPLIIMVIVYSAYFTSGNRTCTNPLHMFVAVSYQVDDTDEYAKGIKDLCFVFYYMIFFTFLREFLLDVVLRPIPDILHANSKHKSKRIIEQMFYIVYYGFSAPFGLYVMYHSNLWLFKTAPMYETYPDLTNPFLFKVFYLGQAAFWAQQACVLVLQLEKPRKDHQEMIFHHIVTLLLVWSSYVFHFTRIGLAIYITMDISDFLLSLSKIFNYLDSPFTPPVFFIFVTTWIYLRHYINIKILWSVLTEFRTVGDYVLDFATQQYKCWISLPIVFTLIAALQLVNLYWLFLIFRILYRMVWKGIVEDTRSDTESESEESMTPTDSNAKKNF</sequence>
<evidence type="ECO:0000256" key="3">
    <source>
        <dbReference type="ARBA" id="ARBA00022679"/>
    </source>
</evidence>
<feature type="transmembrane region" description="Helical" evidence="11">
    <location>
        <begin position="95"/>
        <end position="112"/>
    </location>
</feature>
<keyword evidence="14" id="KW-1185">Reference proteome</keyword>
<keyword evidence="5" id="KW-0256">Endoplasmic reticulum</keyword>
<evidence type="ECO:0000256" key="10">
    <source>
        <dbReference type="SAM" id="MobiDB-lite"/>
    </source>
</evidence>
<dbReference type="InterPro" id="IPR016439">
    <property type="entry name" value="Lag1/Lac1-like"/>
</dbReference>
<dbReference type="PROSITE" id="PS50922">
    <property type="entry name" value="TLC"/>
    <property type="match status" value="1"/>
</dbReference>
<comment type="subcellular location">
    <subcellularLocation>
        <location evidence="1">Endoplasmic reticulum membrane</location>
        <topology evidence="1">Multi-pass membrane protein</topology>
    </subcellularLocation>
</comment>
<evidence type="ECO:0000256" key="5">
    <source>
        <dbReference type="ARBA" id="ARBA00022824"/>
    </source>
</evidence>
<accession>G0V6H2</accession>
<reference key="2">
    <citation type="submission" date="2011-08" db="EMBL/GenBank/DDBJ databases">
        <title>Genome sequence of Naumovozyma castellii.</title>
        <authorList>
            <person name="Gordon J.L."/>
            <person name="Armisen D."/>
            <person name="Proux-Wera E."/>
            <person name="OhEigeartaigh S.S."/>
            <person name="Byrne K.P."/>
            <person name="Wolfe K.H."/>
        </authorList>
    </citation>
    <scope>NUCLEOTIDE SEQUENCE</scope>
    <source>
        <strain>Type strain:CBS 4309</strain>
    </source>
</reference>
<dbReference type="HOGENOM" id="CLU_028277_4_0_1"/>
<dbReference type="Pfam" id="PF03798">
    <property type="entry name" value="TRAM_LAG1_CLN8"/>
    <property type="match status" value="1"/>
</dbReference>
<dbReference type="OrthoDB" id="3053196at2759"/>
<dbReference type="FunCoup" id="G0V6H2">
    <property type="interactions" value="496"/>
</dbReference>
<dbReference type="InterPro" id="IPR006634">
    <property type="entry name" value="TLC-dom"/>
</dbReference>
<dbReference type="InParanoid" id="G0V6H2"/>
<keyword evidence="6 11" id="KW-1133">Transmembrane helix</keyword>
<dbReference type="GO" id="GO:0005789">
    <property type="term" value="C:endoplasmic reticulum membrane"/>
    <property type="evidence" value="ECO:0007669"/>
    <property type="project" value="UniProtKB-SubCell"/>
</dbReference>
<dbReference type="EMBL" id="HE576752">
    <property type="protein sequence ID" value="CCC67065.1"/>
    <property type="molecule type" value="Genomic_DNA"/>
</dbReference>
<evidence type="ECO:0000259" key="12">
    <source>
        <dbReference type="PROSITE" id="PS50922"/>
    </source>
</evidence>
<dbReference type="AlphaFoldDB" id="G0V6H2"/>
<dbReference type="STRING" id="1064592.G0V6H2"/>
<dbReference type="eggNOG" id="KOG1607">
    <property type="taxonomic scope" value="Eukaryota"/>
</dbReference>
<evidence type="ECO:0000256" key="6">
    <source>
        <dbReference type="ARBA" id="ARBA00022989"/>
    </source>
</evidence>
<dbReference type="PIRSF" id="PIRSF005225">
    <property type="entry name" value="LAG1_LAC1"/>
    <property type="match status" value="1"/>
</dbReference>
<evidence type="ECO:0000256" key="4">
    <source>
        <dbReference type="ARBA" id="ARBA00022692"/>
    </source>
</evidence>
<evidence type="ECO:0000256" key="9">
    <source>
        <dbReference type="PROSITE-ProRule" id="PRU00205"/>
    </source>
</evidence>
<dbReference type="OMA" id="HVLNLKI"/>
<feature type="domain" description="TLC" evidence="12">
    <location>
        <begin position="179"/>
        <end position="395"/>
    </location>
</feature>
<evidence type="ECO:0000256" key="7">
    <source>
        <dbReference type="ARBA" id="ARBA00023136"/>
    </source>
</evidence>
<dbReference type="Proteomes" id="UP000001640">
    <property type="component" value="Chromosome 1"/>
</dbReference>
<dbReference type="PANTHER" id="PTHR12560:SF11">
    <property type="entry name" value="CERAMIDE SYNTHASE LAC1-RELATED"/>
    <property type="match status" value="1"/>
</dbReference>